<feature type="compositionally biased region" description="Polar residues" evidence="1">
    <location>
        <begin position="1"/>
        <end position="18"/>
    </location>
</feature>
<dbReference type="AlphaFoldDB" id="A0A7S1JGP5"/>
<protein>
    <submittedName>
        <fullName evidence="2">Uncharacterized protein</fullName>
    </submittedName>
</protein>
<sequence length="87" mass="9691">MFDVSNQEQESLRSSYDSDTPPRLPWLDGVHNEEVNVAPDNSPIPIESALPPVVLPPPARCGRRRGVSACTRLAWLCSWCTRRQGTC</sequence>
<dbReference type="EMBL" id="HBGA01149558">
    <property type="protein sequence ID" value="CAD9043223.1"/>
    <property type="molecule type" value="Transcribed_RNA"/>
</dbReference>
<accession>A0A7S1JGP5</accession>
<feature type="region of interest" description="Disordered" evidence="1">
    <location>
        <begin position="1"/>
        <end position="25"/>
    </location>
</feature>
<gene>
    <name evidence="2" type="ORF">EGYM00392_LOCUS54405</name>
</gene>
<organism evidence="2">
    <name type="scientific">Eutreptiella gymnastica</name>
    <dbReference type="NCBI Taxonomy" id="73025"/>
    <lineage>
        <taxon>Eukaryota</taxon>
        <taxon>Discoba</taxon>
        <taxon>Euglenozoa</taxon>
        <taxon>Euglenida</taxon>
        <taxon>Spirocuta</taxon>
        <taxon>Euglenophyceae</taxon>
        <taxon>Eutreptiales</taxon>
        <taxon>Eutreptiaceae</taxon>
        <taxon>Eutreptiella</taxon>
    </lineage>
</organism>
<name>A0A7S1JGP5_9EUGL</name>
<evidence type="ECO:0000256" key="1">
    <source>
        <dbReference type="SAM" id="MobiDB-lite"/>
    </source>
</evidence>
<reference evidence="2" key="1">
    <citation type="submission" date="2021-01" db="EMBL/GenBank/DDBJ databases">
        <authorList>
            <person name="Corre E."/>
            <person name="Pelletier E."/>
            <person name="Niang G."/>
            <person name="Scheremetjew M."/>
            <person name="Finn R."/>
            <person name="Kale V."/>
            <person name="Holt S."/>
            <person name="Cochrane G."/>
            <person name="Meng A."/>
            <person name="Brown T."/>
            <person name="Cohen L."/>
        </authorList>
    </citation>
    <scope>NUCLEOTIDE SEQUENCE</scope>
    <source>
        <strain evidence="2">NIES-381</strain>
    </source>
</reference>
<proteinExistence type="predicted"/>
<evidence type="ECO:0000313" key="2">
    <source>
        <dbReference type="EMBL" id="CAD9043223.1"/>
    </source>
</evidence>